<sequence>MASKLGKFYGIGVGVGDPENITVKAAKRLHEVDVIVLPEAKSGEGSTAFNIVKEYVKPEVEQLFLEFPMIRDVEARKVFRKNNADVISAELEKGKNVAFLTIGDPMTYSTYTYVLEHISDDVEVETIAGITSFNSIAARLNIPLMIGDEDLKVVSVNRKTDVYKEIENNQNLVLMKISRDFERIRKAIIETGNKENIVIVSNCGKENEEIITDIENVESVHYFSTLILKKQGIEEWKRFLKA</sequence>
<proteinExistence type="inferred from homology"/>
<protein>
    <submittedName>
        <fullName evidence="9">Precorrin-2 C(20)-methyltransferase</fullName>
    </submittedName>
</protein>
<reference evidence="9 10" key="1">
    <citation type="submission" date="2019-07" db="EMBL/GenBank/DDBJ databases">
        <title>Complete Genome Sequence of Leptotrichia hofstadii Strain JCM16775.</title>
        <authorList>
            <person name="Watanabe S."/>
            <person name="Cui L."/>
        </authorList>
    </citation>
    <scope>NUCLEOTIDE SEQUENCE [LARGE SCALE GENOMIC DNA]</scope>
    <source>
        <strain evidence="9 10">JCM16775</strain>
    </source>
</reference>
<dbReference type="EMBL" id="AP019823">
    <property type="protein sequence ID" value="BBM39666.1"/>
    <property type="molecule type" value="Genomic_DNA"/>
</dbReference>
<dbReference type="GO" id="GO:0009236">
    <property type="term" value="P:cobalamin biosynthetic process"/>
    <property type="evidence" value="ECO:0007669"/>
    <property type="project" value="UniProtKB-UniRule"/>
</dbReference>
<evidence type="ECO:0000256" key="3">
    <source>
        <dbReference type="ARBA" id="ARBA00022573"/>
    </source>
</evidence>
<keyword evidence="3" id="KW-0169">Cobalamin biosynthesis</keyword>
<evidence type="ECO:0000256" key="4">
    <source>
        <dbReference type="ARBA" id="ARBA00022603"/>
    </source>
</evidence>
<dbReference type="KEGG" id="lhf:JCM16775_2403"/>
<keyword evidence="10" id="KW-1185">Reference proteome</keyword>
<dbReference type="GO" id="GO:0030788">
    <property type="term" value="F:precorrin-2 C20-methyltransferase activity"/>
    <property type="evidence" value="ECO:0007669"/>
    <property type="project" value="InterPro"/>
</dbReference>
<keyword evidence="5 9" id="KW-0808">Transferase</keyword>
<dbReference type="InterPro" id="IPR000878">
    <property type="entry name" value="4pyrrol_Mease"/>
</dbReference>
<dbReference type="Gene3D" id="3.40.1010.10">
    <property type="entry name" value="Cobalt-precorrin-4 Transmethylase, Domain 1"/>
    <property type="match status" value="1"/>
</dbReference>
<dbReference type="UniPathway" id="UPA00148"/>
<organism evidence="9 10">
    <name type="scientific">Leptotrichia hofstadii</name>
    <dbReference type="NCBI Taxonomy" id="157688"/>
    <lineage>
        <taxon>Bacteria</taxon>
        <taxon>Fusobacteriati</taxon>
        <taxon>Fusobacteriota</taxon>
        <taxon>Fusobacteriia</taxon>
        <taxon>Fusobacteriales</taxon>
        <taxon>Leptotrichiaceae</taxon>
        <taxon>Leptotrichia</taxon>
    </lineage>
</organism>
<keyword evidence="4 9" id="KW-0489">Methyltransferase</keyword>
<evidence type="ECO:0000256" key="6">
    <source>
        <dbReference type="ARBA" id="ARBA00022691"/>
    </source>
</evidence>
<dbReference type="PANTHER" id="PTHR43467:SF2">
    <property type="entry name" value="COBALT-PRECORRIN-2 C(20)-METHYLTRANSFERASE"/>
    <property type="match status" value="1"/>
</dbReference>
<evidence type="ECO:0000256" key="1">
    <source>
        <dbReference type="ARBA" id="ARBA00004953"/>
    </source>
</evidence>
<name>A0A510JKF1_9FUSO</name>
<evidence type="ECO:0000256" key="2">
    <source>
        <dbReference type="ARBA" id="ARBA00005879"/>
    </source>
</evidence>
<dbReference type="Gene3D" id="3.30.950.10">
    <property type="entry name" value="Methyltransferase, Cobalt-precorrin-4 Transmethylase, Domain 2"/>
    <property type="match status" value="1"/>
</dbReference>
<comment type="pathway">
    <text evidence="1">Cofactor biosynthesis; adenosylcobalamin biosynthesis.</text>
</comment>
<evidence type="ECO:0000256" key="7">
    <source>
        <dbReference type="PIRNR" id="PIRNR036427"/>
    </source>
</evidence>
<dbReference type="OrthoDB" id="9804789at2"/>
<evidence type="ECO:0000313" key="10">
    <source>
        <dbReference type="Proteomes" id="UP000321892"/>
    </source>
</evidence>
<dbReference type="InterPro" id="IPR035996">
    <property type="entry name" value="4pyrrol_Methylase_sf"/>
</dbReference>
<evidence type="ECO:0000256" key="5">
    <source>
        <dbReference type="ARBA" id="ARBA00022679"/>
    </source>
</evidence>
<dbReference type="RefSeq" id="WP_026745910.1">
    <property type="nucleotide sequence ID" value="NZ_AP019823.1"/>
</dbReference>
<feature type="domain" description="Tetrapyrrole methylase" evidence="8">
    <location>
        <begin position="7"/>
        <end position="213"/>
    </location>
</feature>
<accession>A0A510JKF1</accession>
<dbReference type="NCBIfam" id="TIGR01467">
    <property type="entry name" value="cobI_cbiL"/>
    <property type="match status" value="1"/>
</dbReference>
<keyword evidence="6" id="KW-0949">S-adenosyl-L-methionine</keyword>
<dbReference type="InterPro" id="IPR014777">
    <property type="entry name" value="4pyrrole_Mease_sub1"/>
</dbReference>
<dbReference type="SUPFAM" id="SSF53790">
    <property type="entry name" value="Tetrapyrrole methylase"/>
    <property type="match status" value="1"/>
</dbReference>
<dbReference type="GO" id="GO:0032259">
    <property type="term" value="P:methylation"/>
    <property type="evidence" value="ECO:0007669"/>
    <property type="project" value="UniProtKB-KW"/>
</dbReference>
<evidence type="ECO:0000313" key="9">
    <source>
        <dbReference type="EMBL" id="BBM39666.1"/>
    </source>
</evidence>
<dbReference type="AlphaFoldDB" id="A0A510JKF1"/>
<dbReference type="InterPro" id="IPR012382">
    <property type="entry name" value="CobI/CbiL"/>
</dbReference>
<dbReference type="Pfam" id="PF00590">
    <property type="entry name" value="TP_methylase"/>
    <property type="match status" value="1"/>
</dbReference>
<dbReference type="Proteomes" id="UP000321892">
    <property type="component" value="Chromosome"/>
</dbReference>
<dbReference type="InterPro" id="IPR006364">
    <property type="entry name" value="CobI/CbiL/CobIJ_dom"/>
</dbReference>
<dbReference type="InterPro" id="IPR014776">
    <property type="entry name" value="4pyrrole_Mease_sub2"/>
</dbReference>
<gene>
    <name evidence="9" type="ORF">JCM16775_2403</name>
</gene>
<dbReference type="CDD" id="cd11645">
    <property type="entry name" value="Precorrin_2_C20_MT"/>
    <property type="match status" value="1"/>
</dbReference>
<comment type="similarity">
    <text evidence="2 7">Belongs to the precorrin methyltransferase family.</text>
</comment>
<dbReference type="PANTHER" id="PTHR43467">
    <property type="entry name" value="COBALT-PRECORRIN-2 C(20)-METHYLTRANSFERASE"/>
    <property type="match status" value="1"/>
</dbReference>
<evidence type="ECO:0000259" key="8">
    <source>
        <dbReference type="Pfam" id="PF00590"/>
    </source>
</evidence>
<dbReference type="PIRSF" id="PIRSF036427">
    <property type="entry name" value="Precrrn-2_mtase"/>
    <property type="match status" value="1"/>
</dbReference>